<evidence type="ECO:0000256" key="1">
    <source>
        <dbReference type="SAM" id="Coils"/>
    </source>
</evidence>
<keyword evidence="1" id="KW-0175">Coiled coil</keyword>
<feature type="coiled-coil region" evidence="1">
    <location>
        <begin position="63"/>
        <end position="90"/>
    </location>
</feature>
<reference evidence="3" key="1">
    <citation type="submission" date="2016-09" db="EMBL/GenBank/DDBJ databases">
        <authorList>
            <consortium name="Pathogen Informatics"/>
            <person name="Sun Q."/>
            <person name="Inoue M."/>
        </authorList>
    </citation>
    <scope>NUCLEOTIDE SEQUENCE</scope>
</reference>
<dbReference type="Proteomes" id="UP000831156">
    <property type="component" value="Chromosome 14"/>
</dbReference>
<proteinExistence type="predicted"/>
<evidence type="ECO:0000313" key="4">
    <source>
        <dbReference type="Proteomes" id="UP000831156"/>
    </source>
</evidence>
<dbReference type="EMBL" id="LT969437">
    <property type="protein sequence ID" value="SOV19385.1"/>
    <property type="molecule type" value="Genomic_DNA"/>
</dbReference>
<dbReference type="SUPFAM" id="SSF49764">
    <property type="entry name" value="HSP20-like chaperones"/>
    <property type="match status" value="1"/>
</dbReference>
<feature type="domain" description="CS" evidence="2">
    <location>
        <begin position="127"/>
        <end position="290"/>
    </location>
</feature>
<evidence type="ECO:0000259" key="2">
    <source>
        <dbReference type="PROSITE" id="PS51203"/>
    </source>
</evidence>
<dbReference type="InterPro" id="IPR007052">
    <property type="entry name" value="CS_dom"/>
</dbReference>
<organism evidence="3 4">
    <name type="scientific">Plasmodium gaboni</name>
    <dbReference type="NCBI Taxonomy" id="647221"/>
    <lineage>
        <taxon>Eukaryota</taxon>
        <taxon>Sar</taxon>
        <taxon>Alveolata</taxon>
        <taxon>Apicomplexa</taxon>
        <taxon>Aconoidasida</taxon>
        <taxon>Haemosporida</taxon>
        <taxon>Plasmodiidae</taxon>
        <taxon>Plasmodium</taxon>
        <taxon>Plasmodium (Laverania)</taxon>
    </lineage>
</organism>
<dbReference type="Gene3D" id="2.60.40.790">
    <property type="match status" value="1"/>
</dbReference>
<evidence type="ECO:0000313" key="3">
    <source>
        <dbReference type="EMBL" id="SOV19385.1"/>
    </source>
</evidence>
<dbReference type="PROSITE" id="PS51203">
    <property type="entry name" value="CS"/>
    <property type="match status" value="1"/>
</dbReference>
<name>A0ABY1UUF4_9APIC</name>
<sequence>MSSVINYDKFNKIDISSSDDENKKRLHPQLRKLDNKDKVVIGPDGLTILKNNKKDEKIKHDKYNNTSKNVEEVKDKNDEYKNIYKESNSALNKNNNIHFENINNSIPNDKLKNNNKNFKDMFINGAVVPFEYIWNQSIDYINAFICLPLNCKAKNLIVDIKEDKLIVKRKNYHSDINNNNNNNINNNNNDDVYSQHNTQVNSFHNNIEILINKEFPFKINNDEDTQIWEIKNMQINWFTLFNLSNEINNQNVEYTFEDHYKLDKQETFLYISLKKINEIENAYIWWSTLFTNEHPIKIENLPSRSSINKAKKGMHSFKAAWDEAHEIFKKNISMKQLPFGIDSS</sequence>
<dbReference type="InterPro" id="IPR008978">
    <property type="entry name" value="HSP20-like_chaperone"/>
</dbReference>
<accession>A0ABY1UUF4</accession>
<gene>
    <name evidence="3" type="ORF">PGABG01_1447500</name>
</gene>
<keyword evidence="4" id="KW-1185">Reference proteome</keyword>
<protein>
    <recommendedName>
        <fullName evidence="2">CS domain-containing protein</fullName>
    </recommendedName>
</protein>